<reference evidence="1 2" key="1">
    <citation type="submission" date="2016-10" db="EMBL/GenBank/DDBJ databases">
        <authorList>
            <person name="de Groot N.N."/>
        </authorList>
    </citation>
    <scope>NUCLEOTIDE SEQUENCE [LARGE SCALE GENOMIC DNA]</scope>
    <source>
        <strain evidence="1 2">DSM 45610</strain>
    </source>
</reference>
<keyword evidence="2" id="KW-1185">Reference proteome</keyword>
<dbReference type="STRING" id="1048340.SAMN05444487_10630"/>
<evidence type="ECO:0000313" key="2">
    <source>
        <dbReference type="Proteomes" id="UP000198534"/>
    </source>
</evidence>
<dbReference type="AlphaFoldDB" id="A0A1H2W6M1"/>
<dbReference type="InterPro" id="IPR056238">
    <property type="entry name" value="YunG-like"/>
</dbReference>
<dbReference type="Pfam" id="PF24585">
    <property type="entry name" value="YunG"/>
    <property type="match status" value="1"/>
</dbReference>
<proteinExistence type="predicted"/>
<name>A0A1H2W6M1_9BACL</name>
<evidence type="ECO:0000313" key="1">
    <source>
        <dbReference type="EMBL" id="SDW76096.1"/>
    </source>
</evidence>
<dbReference type="RefSeq" id="WP_177167935.1">
    <property type="nucleotide sequence ID" value="NZ_FNNQ01000006.1"/>
</dbReference>
<accession>A0A1H2W6M1</accession>
<dbReference type="Proteomes" id="UP000198534">
    <property type="component" value="Unassembled WGS sequence"/>
</dbReference>
<gene>
    <name evidence="1" type="ORF">SAMN05444487_10630</name>
</gene>
<organism evidence="1 2">
    <name type="scientific">Marininema mesophilum</name>
    <dbReference type="NCBI Taxonomy" id="1048340"/>
    <lineage>
        <taxon>Bacteria</taxon>
        <taxon>Bacillati</taxon>
        <taxon>Bacillota</taxon>
        <taxon>Bacilli</taxon>
        <taxon>Bacillales</taxon>
        <taxon>Thermoactinomycetaceae</taxon>
        <taxon>Marininema</taxon>
    </lineage>
</organism>
<sequence length="117" mass="13197">MREGKIQRLLTILFSSWSAKTSSLYTPDNPAKGQCGVTALVVQDLLAGEIVKTRVAEGWQYNMIISNKPLKKLGLKRRGPKGNTDLGLFVWDVHHKVSLNINFYVWTTPQGHVIFQM</sequence>
<protein>
    <submittedName>
        <fullName evidence="1">Uncharacterized protein</fullName>
    </submittedName>
</protein>
<dbReference type="EMBL" id="FNNQ01000006">
    <property type="protein sequence ID" value="SDW76096.1"/>
    <property type="molecule type" value="Genomic_DNA"/>
</dbReference>